<dbReference type="EMBL" id="QTSX02004274">
    <property type="protein sequence ID" value="KAJ9066888.1"/>
    <property type="molecule type" value="Genomic_DNA"/>
</dbReference>
<gene>
    <name evidence="1" type="ORF">DSO57_1005268</name>
</gene>
<keyword evidence="2" id="KW-1185">Reference proteome</keyword>
<sequence length="179" mass="20271">MVDKPSLEYNPGALCKGGVSNVFRSFRLCRLLSFITDHAFVADFTVAKHMTYPVIIGMEWFKEHNITPILKDNLLRITHPARISLEVPMALFGKEAPHISMSVSATAKHAMSFDVLLLYLSHLQTAFVFKLADKLPAHSQFDFEFKLTVNLVKVASPVYLLNLKGEQCLEEWTKDMEAK</sequence>
<accession>A0ACC2SX23</accession>
<protein>
    <submittedName>
        <fullName evidence="1">Uncharacterized protein</fullName>
    </submittedName>
</protein>
<evidence type="ECO:0000313" key="1">
    <source>
        <dbReference type="EMBL" id="KAJ9066888.1"/>
    </source>
</evidence>
<reference evidence="1" key="1">
    <citation type="submission" date="2022-04" db="EMBL/GenBank/DDBJ databases">
        <title>Genome of the entomopathogenic fungus Entomophthora muscae.</title>
        <authorList>
            <person name="Elya C."/>
            <person name="Lovett B.R."/>
            <person name="Lee E."/>
            <person name="Macias A.M."/>
            <person name="Hajek A.E."/>
            <person name="De Bivort B.L."/>
            <person name="Kasson M.T."/>
            <person name="De Fine Licht H.H."/>
            <person name="Stajich J.E."/>
        </authorList>
    </citation>
    <scope>NUCLEOTIDE SEQUENCE</scope>
    <source>
        <strain evidence="1">Berkeley</strain>
    </source>
</reference>
<dbReference type="Proteomes" id="UP001165960">
    <property type="component" value="Unassembled WGS sequence"/>
</dbReference>
<comment type="caution">
    <text evidence="1">The sequence shown here is derived from an EMBL/GenBank/DDBJ whole genome shotgun (WGS) entry which is preliminary data.</text>
</comment>
<proteinExistence type="predicted"/>
<name>A0ACC2SX23_9FUNG</name>
<organism evidence="1 2">
    <name type="scientific">Entomophthora muscae</name>
    <dbReference type="NCBI Taxonomy" id="34485"/>
    <lineage>
        <taxon>Eukaryota</taxon>
        <taxon>Fungi</taxon>
        <taxon>Fungi incertae sedis</taxon>
        <taxon>Zoopagomycota</taxon>
        <taxon>Entomophthoromycotina</taxon>
        <taxon>Entomophthoromycetes</taxon>
        <taxon>Entomophthorales</taxon>
        <taxon>Entomophthoraceae</taxon>
        <taxon>Entomophthora</taxon>
    </lineage>
</organism>
<evidence type="ECO:0000313" key="2">
    <source>
        <dbReference type="Proteomes" id="UP001165960"/>
    </source>
</evidence>